<dbReference type="PRINTS" id="PR00420">
    <property type="entry name" value="RNGMNOXGNASE"/>
</dbReference>
<keyword evidence="1 5" id="KW-0285">Flavoprotein</keyword>
<dbReference type="GO" id="GO:0004497">
    <property type="term" value="F:monooxygenase activity"/>
    <property type="evidence" value="ECO:0007669"/>
    <property type="project" value="UniProtKB-UniRule"/>
</dbReference>
<feature type="domain" description="FAD-binding" evidence="7">
    <location>
        <begin position="8"/>
        <end position="352"/>
    </location>
</feature>
<dbReference type="Gene3D" id="3.50.50.60">
    <property type="entry name" value="FAD/NAD(P)-binding domain"/>
    <property type="match status" value="1"/>
</dbReference>
<comment type="catalytic activity">
    <reaction evidence="5">
        <text>a tetracycline + NADPH + O2 + H(+) = an 11a-hydroxytetracycline + NADP(+) + H2O</text>
        <dbReference type="Rhea" id="RHEA:61444"/>
        <dbReference type="ChEBI" id="CHEBI:15377"/>
        <dbReference type="ChEBI" id="CHEBI:15378"/>
        <dbReference type="ChEBI" id="CHEBI:15379"/>
        <dbReference type="ChEBI" id="CHEBI:57783"/>
        <dbReference type="ChEBI" id="CHEBI:58349"/>
        <dbReference type="ChEBI" id="CHEBI:144644"/>
        <dbReference type="ChEBI" id="CHEBI:144645"/>
    </reaction>
</comment>
<comment type="cofactor">
    <cofactor evidence="5">
        <name>FAD</name>
        <dbReference type="ChEBI" id="CHEBI:57692"/>
    </cofactor>
</comment>
<keyword evidence="5" id="KW-0547">Nucleotide-binding</keyword>
<dbReference type="GeneID" id="96281898"/>
<dbReference type="EC" id="1.14.13.-" evidence="5"/>
<organism evidence="8 9">
    <name type="scientific">Streptomyces tubercidicus</name>
    <dbReference type="NCBI Taxonomy" id="47759"/>
    <lineage>
        <taxon>Bacteria</taxon>
        <taxon>Bacillati</taxon>
        <taxon>Actinomycetota</taxon>
        <taxon>Actinomycetes</taxon>
        <taxon>Kitasatosporales</taxon>
        <taxon>Streptomycetaceae</taxon>
        <taxon>Streptomyces</taxon>
    </lineage>
</organism>
<keyword evidence="4 5" id="KW-0503">Monooxygenase</keyword>
<dbReference type="GO" id="GO:0071949">
    <property type="term" value="F:FAD binding"/>
    <property type="evidence" value="ECO:0007669"/>
    <property type="project" value="InterPro"/>
</dbReference>
<feature type="binding site" evidence="5">
    <location>
        <position position="44"/>
    </location>
    <ligand>
        <name>NADPH</name>
        <dbReference type="ChEBI" id="CHEBI:57783"/>
    </ligand>
</feature>
<dbReference type="EMBL" id="BLIR01000001">
    <property type="protein sequence ID" value="GFE36048.1"/>
    <property type="molecule type" value="Genomic_DNA"/>
</dbReference>
<gene>
    <name evidence="8" type="ORF">Stube_07210</name>
</gene>
<sequence length="404" mass="42877">MPTTPAPQIAVIGAGPGGLTCARVLQRHGIDVTVYDRDASPDARNQGGTLDLHADSGQIALEEAGLLDDFHALARPEGQAQRVLTRHGEVLVDYRPVGAEDAAPEIDRGQLRTLLAQSLTPGTIQWGHTLTSAAPGPAGTHRLTFENGVTRDVDLVIGADGAWSRVRPLVSAATPVHTGVTFVEAHFDAVDTAHPAVAELVGDGQVFATGDHKGLIAQRNSNQHVRAYIAVRDEADPSRAAGVDPEDTEAVRAALLRAFAGWDERLLVLITDNDGPYVNRPLFVLPAPHTWPHTPGVTLLGDAAHLMTPFGGNGANFAMLDGCELALAVARHDTLDEAVTAYERTMLARAAAAGDGAAALERVFGPGDRDRTDFPDFAQETERYRQGAAAYRTRRPATPQTPLS</sequence>
<comment type="similarity">
    <text evidence="5">Belongs to the aromatic-ring hydroxylase family. TetX subfamily.</text>
</comment>
<evidence type="ECO:0000313" key="8">
    <source>
        <dbReference type="EMBL" id="GFE36048.1"/>
    </source>
</evidence>
<proteinExistence type="inferred from homology"/>
<evidence type="ECO:0000313" key="9">
    <source>
        <dbReference type="Proteomes" id="UP000431826"/>
    </source>
</evidence>
<keyword evidence="3 5" id="KW-0560">Oxidoreductase</keyword>
<feature type="region of interest" description="Disordered" evidence="6">
    <location>
        <begin position="385"/>
        <end position="404"/>
    </location>
</feature>
<dbReference type="AlphaFoldDB" id="A0A640UJ21"/>
<dbReference type="HAMAP" id="MF_00845">
    <property type="entry name" value="TetX_monooxygenase"/>
    <property type="match status" value="1"/>
</dbReference>
<evidence type="ECO:0000256" key="4">
    <source>
        <dbReference type="ARBA" id="ARBA00023033"/>
    </source>
</evidence>
<dbReference type="GO" id="GO:0046677">
    <property type="term" value="P:response to antibiotic"/>
    <property type="evidence" value="ECO:0007669"/>
    <property type="project" value="InterPro"/>
</dbReference>
<comment type="caution">
    <text evidence="8">The sequence shown here is derived from an EMBL/GenBank/DDBJ whole genome shotgun (WGS) entry which is preliminary data.</text>
</comment>
<keyword evidence="5" id="KW-0963">Cytoplasm</keyword>
<dbReference type="PANTHER" id="PTHR46972:SF1">
    <property type="entry name" value="FAD DEPENDENT OXIDOREDUCTASE DOMAIN-CONTAINING PROTEIN"/>
    <property type="match status" value="1"/>
</dbReference>
<accession>A0A640UJ21</accession>
<dbReference type="InterPro" id="IPR002938">
    <property type="entry name" value="FAD-bd"/>
</dbReference>
<dbReference type="Pfam" id="PF01494">
    <property type="entry name" value="FAD_binding_3"/>
    <property type="match status" value="1"/>
</dbReference>
<evidence type="ECO:0000256" key="5">
    <source>
        <dbReference type="HAMAP-Rule" id="MF_00845"/>
    </source>
</evidence>
<protein>
    <recommendedName>
        <fullName evidence="5">Flavin-dependent monooxygenase</fullName>
    </recommendedName>
    <alternativeName>
        <fullName evidence="5">TetX monooxygenase</fullName>
        <shortName evidence="5">TetX</shortName>
        <ecNumber evidence="5">1.14.13.-</ecNumber>
    </alternativeName>
</protein>
<name>A0A640UJ21_9ACTN</name>
<reference evidence="8 9" key="1">
    <citation type="submission" date="2019-12" db="EMBL/GenBank/DDBJ databases">
        <title>Whole genome shotgun sequence of Streptomyces tubercidicus NBRC 13090.</title>
        <authorList>
            <person name="Ichikawa N."/>
            <person name="Kimura A."/>
            <person name="Kitahashi Y."/>
            <person name="Komaki H."/>
            <person name="Tamura T."/>
        </authorList>
    </citation>
    <scope>NUCLEOTIDE SEQUENCE [LARGE SCALE GENOMIC DNA]</scope>
    <source>
        <strain evidence="8 9">NBRC 13090</strain>
    </source>
</reference>
<dbReference type="SUPFAM" id="SSF51905">
    <property type="entry name" value="FAD/NAD(P)-binding domain"/>
    <property type="match status" value="1"/>
</dbReference>
<keyword evidence="2 5" id="KW-0274">FAD</keyword>
<dbReference type="GO" id="GO:0005737">
    <property type="term" value="C:cytoplasm"/>
    <property type="evidence" value="ECO:0007669"/>
    <property type="project" value="UniProtKB-SubCell"/>
</dbReference>
<dbReference type="OrthoDB" id="3217377at2"/>
<comment type="subcellular location">
    <subcellularLocation>
        <location evidence="5">Cytoplasm</location>
    </subcellularLocation>
</comment>
<evidence type="ECO:0000259" key="7">
    <source>
        <dbReference type="Pfam" id="PF01494"/>
    </source>
</evidence>
<comment type="domain">
    <text evidence="5">Consists of an N-terminal FAD-binding domain with a Rossman fold and a C-terminal substrate-binding domain.</text>
</comment>
<comment type="subunit">
    <text evidence="5">Monomer.</text>
</comment>
<dbReference type="InterPro" id="IPR036188">
    <property type="entry name" value="FAD/NAD-bd_sf"/>
</dbReference>
<keyword evidence="5" id="KW-0521">NADP</keyword>
<dbReference type="PANTHER" id="PTHR46972">
    <property type="entry name" value="MONOOXYGENASE ASQM-RELATED"/>
    <property type="match status" value="1"/>
</dbReference>
<feature type="binding site" evidence="5">
    <location>
        <position position="302"/>
    </location>
    <ligand>
        <name>FAD</name>
        <dbReference type="ChEBI" id="CHEBI:57692"/>
    </ligand>
</feature>
<comment type="function">
    <text evidence="5">An FAD-requiring monooxygenase active on some tetracycline antibiotic derivatives, which leads to their inactivation. Hydroxylates carbon 11a of tetracycline and some analogs.</text>
</comment>
<feature type="binding site" evidence="5">
    <location>
        <position position="108"/>
    </location>
    <ligand>
        <name>FAD</name>
        <dbReference type="ChEBI" id="CHEBI:57692"/>
    </ligand>
</feature>
<evidence type="ECO:0000256" key="1">
    <source>
        <dbReference type="ARBA" id="ARBA00022630"/>
    </source>
</evidence>
<dbReference type="RefSeq" id="WP_159742429.1">
    <property type="nucleotide sequence ID" value="NZ_BLIR01000001.1"/>
</dbReference>
<feature type="compositionally biased region" description="Low complexity" evidence="6">
    <location>
        <begin position="388"/>
        <end position="404"/>
    </location>
</feature>
<feature type="binding site" evidence="5">
    <location>
        <position position="51"/>
    </location>
    <ligand>
        <name>FAD</name>
        <dbReference type="ChEBI" id="CHEBI:57692"/>
    </ligand>
</feature>
<evidence type="ECO:0000256" key="2">
    <source>
        <dbReference type="ARBA" id="ARBA00022827"/>
    </source>
</evidence>
<evidence type="ECO:0000256" key="6">
    <source>
        <dbReference type="SAM" id="MobiDB-lite"/>
    </source>
</evidence>
<evidence type="ECO:0000256" key="3">
    <source>
        <dbReference type="ARBA" id="ARBA00023002"/>
    </source>
</evidence>
<dbReference type="Proteomes" id="UP000431826">
    <property type="component" value="Unassembled WGS sequence"/>
</dbReference>
<dbReference type="InterPro" id="IPR043683">
    <property type="entry name" value="TetX_monooxygenase"/>
</dbReference>
<keyword evidence="9" id="KW-1185">Reference proteome</keyword>